<sequence length="252" mass="28395">MSFMQVFSSPVFYLSIIGVTVLSFISIWGEINNVGVNVAYLFDIFIGLTMFKKLVVLFAAFPYVASFCSDWKCQFIKPVVIRTGISKYVWSKFITCFVSGLLTVFIGQILFIIILSFKFPLFPNEDLNEVLFLPFKSLSTGFFPPLYLLAQSFVFSMAAALWTVVGLTLSAFIPVHFAAIAAPVIASYVLEQATHLLPNAFDLYLLTSSTDVIQQGPLVSFIYFCFIFIMLSVLAGWLFSYQVKRRVRNEVV</sequence>
<feature type="transmembrane region" description="Helical" evidence="1">
    <location>
        <begin position="142"/>
        <end position="164"/>
    </location>
</feature>
<proteinExistence type="predicted"/>
<dbReference type="AlphaFoldDB" id="A0A553SSZ4"/>
<feature type="transmembrane region" description="Helical" evidence="1">
    <location>
        <begin position="89"/>
        <end position="122"/>
    </location>
</feature>
<accession>A0A553SSZ4</accession>
<feature type="transmembrane region" description="Helical" evidence="1">
    <location>
        <begin position="171"/>
        <end position="190"/>
    </location>
</feature>
<feature type="transmembrane region" description="Helical" evidence="1">
    <location>
        <begin position="41"/>
        <end position="68"/>
    </location>
</feature>
<protein>
    <submittedName>
        <fullName evidence="2">Uncharacterized protein</fullName>
    </submittedName>
</protein>
<name>A0A553SSZ4_NIACI</name>
<comment type="caution">
    <text evidence="2">The sequence shown here is derived from an EMBL/GenBank/DDBJ whole genome shotgun (WGS) entry which is preliminary data.</text>
</comment>
<reference evidence="3" key="1">
    <citation type="submission" date="2018-10" db="EMBL/GenBank/DDBJ databases">
        <title>FDA dAtabase for Regulatory Grade micrObial Sequences (FDA-ARGOS): Supporting development and validation of Infectious Disease Dx tests.</title>
        <authorList>
            <person name="Minogue T."/>
            <person name="Wolcott M."/>
            <person name="Wasieloski L."/>
            <person name="Aguilar W."/>
            <person name="Moore D."/>
            <person name="Tallon L."/>
            <person name="Sadzewicz L."/>
            <person name="Sengamalay N."/>
            <person name="Ott S."/>
            <person name="Godinez A."/>
            <person name="Nagaraj S."/>
            <person name="Vavikolanu K."/>
            <person name="Vyas G."/>
            <person name="Nadendla S."/>
            <person name="George J."/>
            <person name="Sichtig H."/>
        </authorList>
    </citation>
    <scope>NUCLEOTIDE SEQUENCE [LARGE SCALE GENOMIC DNA]</scope>
    <source>
        <strain evidence="3">FDAARGOS_343</strain>
    </source>
</reference>
<organism evidence="2 3">
    <name type="scientific">Niallia circulans</name>
    <name type="common">Bacillus circulans</name>
    <dbReference type="NCBI Taxonomy" id="1397"/>
    <lineage>
        <taxon>Bacteria</taxon>
        <taxon>Bacillati</taxon>
        <taxon>Bacillota</taxon>
        <taxon>Bacilli</taxon>
        <taxon>Bacillales</taxon>
        <taxon>Bacillaceae</taxon>
        <taxon>Niallia</taxon>
    </lineage>
</organism>
<keyword evidence="1" id="KW-0472">Membrane</keyword>
<dbReference type="EMBL" id="RIBP01000001">
    <property type="protein sequence ID" value="TRZ40123.1"/>
    <property type="molecule type" value="Genomic_DNA"/>
</dbReference>
<gene>
    <name evidence="2" type="ORF">CEQ21_04065</name>
</gene>
<evidence type="ECO:0000313" key="3">
    <source>
        <dbReference type="Proteomes" id="UP000319837"/>
    </source>
</evidence>
<evidence type="ECO:0000313" key="2">
    <source>
        <dbReference type="EMBL" id="TRZ40123.1"/>
    </source>
</evidence>
<keyword evidence="1" id="KW-1133">Transmembrane helix</keyword>
<keyword evidence="1" id="KW-0812">Transmembrane</keyword>
<evidence type="ECO:0000256" key="1">
    <source>
        <dbReference type="SAM" id="Phobius"/>
    </source>
</evidence>
<feature type="transmembrane region" description="Helical" evidence="1">
    <location>
        <begin position="12"/>
        <end position="29"/>
    </location>
</feature>
<dbReference type="Proteomes" id="UP000319837">
    <property type="component" value="Unassembled WGS sequence"/>
</dbReference>
<dbReference type="RefSeq" id="WP_185763531.1">
    <property type="nucleotide sequence ID" value="NZ_RIBP01000001.1"/>
</dbReference>
<feature type="transmembrane region" description="Helical" evidence="1">
    <location>
        <begin position="218"/>
        <end position="239"/>
    </location>
</feature>